<sequence length="40" mass="4806">MNVLEVRGQRRRNQPDANPDQNAKQRARELRQLQHKRKLG</sequence>
<reference evidence="2" key="1">
    <citation type="submission" date="2019-08" db="EMBL/GenBank/DDBJ databases">
        <authorList>
            <person name="Kucharzyk K."/>
            <person name="Murdoch R.W."/>
            <person name="Higgins S."/>
            <person name="Loffler F."/>
        </authorList>
    </citation>
    <scope>NUCLEOTIDE SEQUENCE</scope>
</reference>
<feature type="region of interest" description="Disordered" evidence="1">
    <location>
        <begin position="1"/>
        <end position="40"/>
    </location>
</feature>
<comment type="caution">
    <text evidence="2">The sequence shown here is derived from an EMBL/GenBank/DDBJ whole genome shotgun (WGS) entry which is preliminary data.</text>
</comment>
<protein>
    <submittedName>
        <fullName evidence="2">Uncharacterized protein</fullName>
    </submittedName>
</protein>
<organism evidence="2">
    <name type="scientific">bioreactor metagenome</name>
    <dbReference type="NCBI Taxonomy" id="1076179"/>
    <lineage>
        <taxon>unclassified sequences</taxon>
        <taxon>metagenomes</taxon>
        <taxon>ecological metagenomes</taxon>
    </lineage>
</organism>
<feature type="compositionally biased region" description="Polar residues" evidence="1">
    <location>
        <begin position="15"/>
        <end position="24"/>
    </location>
</feature>
<gene>
    <name evidence="2" type="ORF">SDC9_144194</name>
</gene>
<evidence type="ECO:0000256" key="1">
    <source>
        <dbReference type="SAM" id="MobiDB-lite"/>
    </source>
</evidence>
<dbReference type="EMBL" id="VSSQ01043353">
    <property type="protein sequence ID" value="MPM97023.1"/>
    <property type="molecule type" value="Genomic_DNA"/>
</dbReference>
<name>A0A645E893_9ZZZZ</name>
<proteinExistence type="predicted"/>
<dbReference type="AlphaFoldDB" id="A0A645E893"/>
<accession>A0A645E893</accession>
<evidence type="ECO:0000313" key="2">
    <source>
        <dbReference type="EMBL" id="MPM97023.1"/>
    </source>
</evidence>